<proteinExistence type="predicted"/>
<dbReference type="AlphaFoldDB" id="A0A7C9RJZ9"/>
<comment type="caution">
    <text evidence="1">The sequence shown here is derived from an EMBL/GenBank/DDBJ whole genome shotgun (WGS) entry which is preliminary data.</text>
</comment>
<dbReference type="EMBL" id="JAAMRR010001407">
    <property type="protein sequence ID" value="NGX98841.1"/>
    <property type="molecule type" value="Genomic_DNA"/>
</dbReference>
<reference evidence="1" key="1">
    <citation type="submission" date="2020-02" db="EMBL/GenBank/DDBJ databases">
        <title>Draft genome sequence of Candidatus Afipia apatlaquensis IBT-C3, a potential strain for decolorization of textile dyes.</title>
        <authorList>
            <person name="Sanchez-Reyes A."/>
            <person name="Breton-Deval L."/>
            <person name="Mangelson H."/>
            <person name="Sanchez-Flores A."/>
        </authorList>
    </citation>
    <scope>NUCLEOTIDE SEQUENCE [LARGE SCALE GENOMIC DNA]</scope>
    <source>
        <strain evidence="1">IBT-C3</strain>
    </source>
</reference>
<sequence length="94" mass="9938">PIVGSQYSSRKVFCSRDETDEGVGQKIWNALTALPRAGSHDLIQNGAGRPETANFVPANVNGSVTRETGLSHQQELVSLLAGKMIGAADQSQSD</sequence>
<evidence type="ECO:0000313" key="1">
    <source>
        <dbReference type="EMBL" id="NGX98841.1"/>
    </source>
</evidence>
<evidence type="ECO:0000313" key="2">
    <source>
        <dbReference type="Proteomes" id="UP000480266"/>
    </source>
</evidence>
<organism evidence="1 2">
    <name type="scientific">Candidatus Afipia apatlaquensis</name>
    <dbReference type="NCBI Taxonomy" id="2712852"/>
    <lineage>
        <taxon>Bacteria</taxon>
        <taxon>Pseudomonadati</taxon>
        <taxon>Pseudomonadota</taxon>
        <taxon>Alphaproteobacteria</taxon>
        <taxon>Hyphomicrobiales</taxon>
        <taxon>Nitrobacteraceae</taxon>
        <taxon>Afipia</taxon>
    </lineage>
</organism>
<dbReference type="Proteomes" id="UP000480266">
    <property type="component" value="Unassembled WGS sequence"/>
</dbReference>
<keyword evidence="2" id="KW-1185">Reference proteome</keyword>
<gene>
    <name evidence="1" type="ORF">G4V63_27640</name>
</gene>
<protein>
    <submittedName>
        <fullName evidence="1">Uncharacterized protein</fullName>
    </submittedName>
</protein>
<accession>A0A7C9RJZ9</accession>
<feature type="non-terminal residue" evidence="1">
    <location>
        <position position="1"/>
    </location>
</feature>
<name>A0A7C9RJZ9_9BRAD</name>